<dbReference type="Pfam" id="PF02724">
    <property type="entry name" value="CDC45"/>
    <property type="match status" value="1"/>
</dbReference>
<evidence type="ECO:0000256" key="2">
    <source>
        <dbReference type="ARBA" id="ARBA00010727"/>
    </source>
</evidence>
<accession>A0A507CWT5</accession>
<dbReference type="GO" id="GO:0003688">
    <property type="term" value="F:DNA replication origin binding"/>
    <property type="evidence" value="ECO:0007669"/>
    <property type="project" value="TreeGrafter"/>
</dbReference>
<evidence type="ECO:0000313" key="8">
    <source>
        <dbReference type="EMBL" id="TPX43578.1"/>
    </source>
</evidence>
<evidence type="ECO:0000256" key="6">
    <source>
        <dbReference type="SAM" id="MobiDB-lite"/>
    </source>
</evidence>
<name>A0A507CWT5_9FUNG</name>
<reference evidence="9 10" key="1">
    <citation type="journal article" date="2019" name="Sci. Rep.">
        <title>Comparative genomics of chytrid fungi reveal insights into the obligate biotrophic and pathogenic lifestyle of Synchytrium endobioticum.</title>
        <authorList>
            <person name="van de Vossenberg B.T.L.H."/>
            <person name="Warris S."/>
            <person name="Nguyen H.D.T."/>
            <person name="van Gent-Pelzer M.P.E."/>
            <person name="Joly D.L."/>
            <person name="van de Geest H.C."/>
            <person name="Bonants P.J.M."/>
            <person name="Smith D.S."/>
            <person name="Levesque C.A."/>
            <person name="van der Lee T.A.J."/>
        </authorList>
    </citation>
    <scope>NUCLEOTIDE SEQUENCE [LARGE SCALE GENOMIC DNA]</scope>
    <source>
        <strain evidence="8 10">LEV6574</strain>
        <strain evidence="7 9">MB42</strain>
    </source>
</reference>
<dbReference type="GO" id="GO:0006270">
    <property type="term" value="P:DNA replication initiation"/>
    <property type="evidence" value="ECO:0007669"/>
    <property type="project" value="InterPro"/>
</dbReference>
<comment type="subcellular location">
    <subcellularLocation>
        <location evidence="1">Nucleus</location>
    </subcellularLocation>
</comment>
<dbReference type="PANTHER" id="PTHR10507">
    <property type="entry name" value="CDC45-RELATED PROTEIN"/>
    <property type="match status" value="1"/>
</dbReference>
<evidence type="ECO:0000256" key="1">
    <source>
        <dbReference type="ARBA" id="ARBA00004123"/>
    </source>
</evidence>
<dbReference type="GO" id="GO:0000727">
    <property type="term" value="P:double-strand break repair via break-induced replication"/>
    <property type="evidence" value="ECO:0007669"/>
    <property type="project" value="TreeGrafter"/>
</dbReference>
<dbReference type="STRING" id="286115.A0A507CWT5"/>
<keyword evidence="5" id="KW-0131">Cell cycle</keyword>
<evidence type="ECO:0000256" key="3">
    <source>
        <dbReference type="ARBA" id="ARBA00022705"/>
    </source>
</evidence>
<dbReference type="VEuPathDB" id="FungiDB:SeMB42_g06256"/>
<dbReference type="InterPro" id="IPR003874">
    <property type="entry name" value="CDC45"/>
</dbReference>
<dbReference type="GO" id="GO:1902977">
    <property type="term" value="P:mitotic DNA replication preinitiation complex assembly"/>
    <property type="evidence" value="ECO:0007669"/>
    <property type="project" value="TreeGrafter"/>
</dbReference>
<keyword evidence="9" id="KW-1185">Reference proteome</keyword>
<evidence type="ECO:0000313" key="10">
    <source>
        <dbReference type="Proteomes" id="UP000320475"/>
    </source>
</evidence>
<feature type="compositionally biased region" description="Acidic residues" evidence="6">
    <location>
        <begin position="155"/>
        <end position="182"/>
    </location>
</feature>
<dbReference type="Proteomes" id="UP000320475">
    <property type="component" value="Unassembled WGS sequence"/>
</dbReference>
<evidence type="ECO:0000313" key="7">
    <source>
        <dbReference type="EMBL" id="TPX39767.1"/>
    </source>
</evidence>
<evidence type="ECO:0000256" key="5">
    <source>
        <dbReference type="ARBA" id="ARBA00023306"/>
    </source>
</evidence>
<dbReference type="OrthoDB" id="10258882at2759"/>
<comment type="caution">
    <text evidence="8">The sequence shown here is derived from an EMBL/GenBank/DDBJ whole genome shotgun (WGS) entry which is preliminary data.</text>
</comment>
<keyword evidence="3" id="KW-0235">DNA replication</keyword>
<dbReference type="GO" id="GO:0031261">
    <property type="term" value="C:DNA replication preinitiation complex"/>
    <property type="evidence" value="ECO:0007669"/>
    <property type="project" value="TreeGrafter"/>
</dbReference>
<dbReference type="EMBL" id="QEAN01000340">
    <property type="protein sequence ID" value="TPX39767.1"/>
    <property type="molecule type" value="Genomic_DNA"/>
</dbReference>
<proteinExistence type="inferred from homology"/>
<comment type="similarity">
    <text evidence="2">Belongs to the CDC45 family.</text>
</comment>
<evidence type="ECO:0008006" key="11">
    <source>
        <dbReference type="Google" id="ProtNLM"/>
    </source>
</evidence>
<dbReference type="GO" id="GO:0003697">
    <property type="term" value="F:single-stranded DNA binding"/>
    <property type="evidence" value="ECO:0007669"/>
    <property type="project" value="TreeGrafter"/>
</dbReference>
<dbReference type="PANTHER" id="PTHR10507:SF0">
    <property type="entry name" value="CELL DIVISION CONTROL PROTEIN 45 HOMOLOG"/>
    <property type="match status" value="1"/>
</dbReference>
<dbReference type="Proteomes" id="UP000317494">
    <property type="component" value="Unassembled WGS sequence"/>
</dbReference>
<dbReference type="AlphaFoldDB" id="A0A507CWT5"/>
<feature type="region of interest" description="Disordered" evidence="6">
    <location>
        <begin position="155"/>
        <end position="196"/>
    </location>
</feature>
<dbReference type="EMBL" id="QEAM01000217">
    <property type="protein sequence ID" value="TPX43578.1"/>
    <property type="molecule type" value="Genomic_DNA"/>
</dbReference>
<keyword evidence="4" id="KW-0539">Nucleus</keyword>
<dbReference type="GO" id="GO:0003682">
    <property type="term" value="F:chromatin binding"/>
    <property type="evidence" value="ECO:0007669"/>
    <property type="project" value="TreeGrafter"/>
</dbReference>
<organism evidence="8 10">
    <name type="scientific">Synchytrium endobioticum</name>
    <dbReference type="NCBI Taxonomy" id="286115"/>
    <lineage>
        <taxon>Eukaryota</taxon>
        <taxon>Fungi</taxon>
        <taxon>Fungi incertae sedis</taxon>
        <taxon>Chytridiomycota</taxon>
        <taxon>Chytridiomycota incertae sedis</taxon>
        <taxon>Chytridiomycetes</taxon>
        <taxon>Synchytriales</taxon>
        <taxon>Synchytriaceae</taxon>
        <taxon>Synchytrium</taxon>
    </lineage>
</organism>
<evidence type="ECO:0000256" key="4">
    <source>
        <dbReference type="ARBA" id="ARBA00023242"/>
    </source>
</evidence>
<sequence length="722" mass="80655">MVLVRPPSLRSLYENIRKDASNTSSAVLVLAASDVDSLCACKILTTLFKADCIPHKVIPVAGYADLGRANSNHVENHDELRSIVLLNCGGLVDLSEFFTLSDYAIVYLVDSHRPINLQNLFGNPRIVVVKDEDAENEDRDIEDLKKAFKAIEYSDEEAEEEVDNGQDEQDSDEQDSDEDNSDNPDKPKSRKRKKKHDWDINIVAAKRAKAANARRAKRDYQRTITDYYSAGTYYGTSVAEMIYILAEQLNRTSNQLLWLTILGMTDQYIHDRIETRKYRSKTRRWKEEVNRFNVDNRAEDDDERDTDSTISNSRTNNFYAARGADDAGIRSDDELRLMLFRHWTLSESMFHTSYIASRLILWKEKGRARLSSLLVKMGMPQKECNQLFSEMKVALKNTLKEKLVGVAPRYMLNDIQFPSFFKQYGYRTAISASDAVYAITALLDAGYESIRDHALMGEFNGSVNNNGGVGVGVTLAGVGVGMRIGAAAVGMRVSESVEYVADESGLGSDGAVNEHGTENESKSESERVKNFFVAYDALESVDLLYHGIQLAMHFQRALVRTGLSILEKRMIKTLKTYRMVVLTSASNGSLSIPSNSNGRGGLGGLAGDRECVRLGSSPLHLTRLASFLADASDIDKKRRLPFVLAAPSDKPNRYLIIGLAPQPKEKEDKEKVDTRRNPFGIAFQNTAAQANATISHDMFEASAVEVDVDDLATFMEILQRFA</sequence>
<gene>
    <name evidence="8" type="ORF">SeLEV6574_g04974</name>
    <name evidence="7" type="ORF">SeMB42_g06256</name>
</gene>
<protein>
    <recommendedName>
        <fullName evidence="11">Cell division control protein 45</fullName>
    </recommendedName>
</protein>
<evidence type="ECO:0000313" key="9">
    <source>
        <dbReference type="Proteomes" id="UP000317494"/>
    </source>
</evidence>